<dbReference type="InterPro" id="IPR029069">
    <property type="entry name" value="HotDog_dom_sf"/>
</dbReference>
<sequence length="335" mass="35576">MAAQPLILGEMPSLSKLYINAAAQAARRRLLGTADSSHLPEESHEVRGVAVDVANLTAYQHLLGETASDVLPAGFVHALAFPLAMSVMNRDDFPLPLLGMIHLGNRVEQRVPLLFTEALDITARVENLRGHRSGTQVDVVAEVRKSGSDAVCWLGVSTYLAKGIFLPGIDKPSAHHGKPDFRAPDPTALWQLGVDAGRAYAAVSGDFNPIHLSVLSAQALGMRRSIAHGMYLASRALADVGPARGDSFIWEVGFEAPVFLPARVALDISTEQDGTGGWHRSDFVAWNPRSGRRHFTGSVAALERTAAGTGSEGSGKATPGPAETGVSGLVQEERV</sequence>
<dbReference type="AlphaFoldDB" id="A0A1H1Z675"/>
<comment type="similarity">
    <text evidence="1">Belongs to the enoyl-CoA hydratase/isomerase family.</text>
</comment>
<dbReference type="SUPFAM" id="SSF54637">
    <property type="entry name" value="Thioesterase/thiol ester dehydrase-isomerase"/>
    <property type="match status" value="1"/>
</dbReference>
<gene>
    <name evidence="4" type="ORF">SAMN04489743_2293</name>
</gene>
<protein>
    <submittedName>
        <fullName evidence="4">MaoC like domain-containing protein</fullName>
    </submittedName>
</protein>
<evidence type="ECO:0000313" key="4">
    <source>
        <dbReference type="EMBL" id="SDT28716.1"/>
    </source>
</evidence>
<proteinExistence type="inferred from homology"/>
<keyword evidence="5" id="KW-1185">Reference proteome</keyword>
<dbReference type="PANTHER" id="PTHR43841:SF1">
    <property type="entry name" value="3-HYDROXYACYL-THIOESTER DEHYDRATASE X"/>
    <property type="match status" value="1"/>
</dbReference>
<dbReference type="GO" id="GO:0006633">
    <property type="term" value="P:fatty acid biosynthetic process"/>
    <property type="evidence" value="ECO:0007669"/>
    <property type="project" value="InterPro"/>
</dbReference>
<feature type="region of interest" description="Disordered" evidence="2">
    <location>
        <begin position="303"/>
        <end position="335"/>
    </location>
</feature>
<dbReference type="Pfam" id="PF01575">
    <property type="entry name" value="MaoC_dehydratas"/>
    <property type="match status" value="1"/>
</dbReference>
<feature type="domain" description="MaoC-like" evidence="3">
    <location>
        <begin position="174"/>
        <end position="271"/>
    </location>
</feature>
<evidence type="ECO:0000313" key="5">
    <source>
        <dbReference type="Proteomes" id="UP000198751"/>
    </source>
</evidence>
<organism evidence="4 5">
    <name type="scientific">Pseudarthrobacter equi</name>
    <dbReference type="NCBI Taxonomy" id="728066"/>
    <lineage>
        <taxon>Bacteria</taxon>
        <taxon>Bacillati</taxon>
        <taxon>Actinomycetota</taxon>
        <taxon>Actinomycetes</taxon>
        <taxon>Micrococcales</taxon>
        <taxon>Micrococcaceae</taxon>
        <taxon>Pseudarthrobacter</taxon>
    </lineage>
</organism>
<dbReference type="PRINTS" id="PR01483">
    <property type="entry name" value="FASYNTHASE"/>
</dbReference>
<dbReference type="EMBL" id="LT629779">
    <property type="protein sequence ID" value="SDT28716.1"/>
    <property type="molecule type" value="Genomic_DNA"/>
</dbReference>
<dbReference type="Proteomes" id="UP000198751">
    <property type="component" value="Chromosome I"/>
</dbReference>
<dbReference type="InterPro" id="IPR003965">
    <property type="entry name" value="Fatty_acid_synthase"/>
</dbReference>
<evidence type="ECO:0000256" key="2">
    <source>
        <dbReference type="SAM" id="MobiDB-lite"/>
    </source>
</evidence>
<evidence type="ECO:0000256" key="1">
    <source>
        <dbReference type="ARBA" id="ARBA00005254"/>
    </source>
</evidence>
<dbReference type="PANTHER" id="PTHR43841">
    <property type="entry name" value="3-HYDROXYACYL-THIOESTER DEHYDRATASE HTDX-RELATED"/>
    <property type="match status" value="1"/>
</dbReference>
<dbReference type="GO" id="GO:0005835">
    <property type="term" value="C:fatty acid synthase complex"/>
    <property type="evidence" value="ECO:0007669"/>
    <property type="project" value="InterPro"/>
</dbReference>
<dbReference type="InterPro" id="IPR002539">
    <property type="entry name" value="MaoC-like_dom"/>
</dbReference>
<name>A0A1H1Z675_9MICC</name>
<dbReference type="Gene3D" id="3.10.129.10">
    <property type="entry name" value="Hotdog Thioesterase"/>
    <property type="match status" value="1"/>
</dbReference>
<reference evidence="5" key="1">
    <citation type="submission" date="2016-10" db="EMBL/GenBank/DDBJ databases">
        <authorList>
            <person name="Varghese N."/>
            <person name="Submissions S."/>
        </authorList>
    </citation>
    <scope>NUCLEOTIDE SEQUENCE [LARGE SCALE GENOMIC DNA]</scope>
    <source>
        <strain evidence="5">IMMIB L-1606</strain>
    </source>
</reference>
<evidence type="ECO:0000259" key="3">
    <source>
        <dbReference type="Pfam" id="PF01575"/>
    </source>
</evidence>
<accession>A0A1H1Z675</accession>
<dbReference type="GO" id="GO:0004312">
    <property type="term" value="F:fatty acid synthase activity"/>
    <property type="evidence" value="ECO:0007669"/>
    <property type="project" value="InterPro"/>
</dbReference>